<dbReference type="CDD" id="cd01647">
    <property type="entry name" value="RT_LTR"/>
    <property type="match status" value="1"/>
</dbReference>
<dbReference type="GO" id="GO:0071897">
    <property type="term" value="P:DNA biosynthetic process"/>
    <property type="evidence" value="ECO:0007669"/>
    <property type="project" value="UniProtKB-ARBA"/>
</dbReference>
<dbReference type="InterPro" id="IPR050951">
    <property type="entry name" value="Retrovirus_Pol_polyprotein"/>
</dbReference>
<name>A0A443R680_9ACAR</name>
<dbReference type="InterPro" id="IPR043502">
    <property type="entry name" value="DNA/RNA_pol_sf"/>
</dbReference>
<dbReference type="Proteomes" id="UP000288716">
    <property type="component" value="Unassembled WGS sequence"/>
</dbReference>
<comment type="caution">
    <text evidence="2">The sequence shown here is derived from an EMBL/GenBank/DDBJ whole genome shotgun (WGS) entry which is preliminary data.</text>
</comment>
<dbReference type="Pfam" id="PF00078">
    <property type="entry name" value="RVT_1"/>
    <property type="match status" value="1"/>
</dbReference>
<evidence type="ECO:0000313" key="2">
    <source>
        <dbReference type="EMBL" id="RWS10763.1"/>
    </source>
</evidence>
<dbReference type="PROSITE" id="PS50878">
    <property type="entry name" value="RT_POL"/>
    <property type="match status" value="1"/>
</dbReference>
<dbReference type="EMBL" id="NCKV01049492">
    <property type="protein sequence ID" value="RWS10763.1"/>
    <property type="molecule type" value="Genomic_DNA"/>
</dbReference>
<dbReference type="InterPro" id="IPR043128">
    <property type="entry name" value="Rev_trsase/Diguanyl_cyclase"/>
</dbReference>
<sequence length="193" mass="22201">MPVRRVPHAIRQKFKEELDAMEKDGIIEKVTKPTKWVNSFTAVRKPNKLRICLDPSRLNKAIITPKYPIPTFESVLTKVNNAKFFTVLDLKKGFLQLELDEASSWLCVFNTPFGRYKYNRLAFGITSAPEAFQQTMEEVFGDIDGIIIYIDDILIPAETLAQHDSKLTKVLERAREYNGVLNDEKIQLRKNAI</sequence>
<feature type="non-terminal residue" evidence="2">
    <location>
        <position position="193"/>
    </location>
</feature>
<dbReference type="OrthoDB" id="6513643at2759"/>
<keyword evidence="3" id="KW-1185">Reference proteome</keyword>
<dbReference type="Gene3D" id="3.30.70.270">
    <property type="match status" value="1"/>
</dbReference>
<dbReference type="InterPro" id="IPR000477">
    <property type="entry name" value="RT_dom"/>
</dbReference>
<organism evidence="2 3">
    <name type="scientific">Leptotrombidium deliense</name>
    <dbReference type="NCBI Taxonomy" id="299467"/>
    <lineage>
        <taxon>Eukaryota</taxon>
        <taxon>Metazoa</taxon>
        <taxon>Ecdysozoa</taxon>
        <taxon>Arthropoda</taxon>
        <taxon>Chelicerata</taxon>
        <taxon>Arachnida</taxon>
        <taxon>Acari</taxon>
        <taxon>Acariformes</taxon>
        <taxon>Trombidiformes</taxon>
        <taxon>Prostigmata</taxon>
        <taxon>Anystina</taxon>
        <taxon>Parasitengona</taxon>
        <taxon>Trombiculoidea</taxon>
        <taxon>Trombiculidae</taxon>
        <taxon>Leptotrombidium</taxon>
    </lineage>
</organism>
<gene>
    <name evidence="2" type="ORF">B4U80_04903</name>
</gene>
<accession>A0A443R680</accession>
<feature type="domain" description="Reverse transcriptase" evidence="1">
    <location>
        <begin position="1"/>
        <end position="193"/>
    </location>
</feature>
<dbReference type="AlphaFoldDB" id="A0A443R680"/>
<dbReference type="STRING" id="299467.A0A443R680"/>
<dbReference type="SUPFAM" id="SSF56672">
    <property type="entry name" value="DNA/RNA polymerases"/>
    <property type="match status" value="1"/>
</dbReference>
<dbReference type="Gene3D" id="3.10.10.10">
    <property type="entry name" value="HIV Type 1 Reverse Transcriptase, subunit A, domain 1"/>
    <property type="match status" value="1"/>
</dbReference>
<protein>
    <recommendedName>
        <fullName evidence="1">Reverse transcriptase domain-containing protein</fullName>
    </recommendedName>
</protein>
<proteinExistence type="predicted"/>
<dbReference type="PANTHER" id="PTHR37984:SF5">
    <property type="entry name" value="PROTEIN NYNRIN-LIKE"/>
    <property type="match status" value="1"/>
</dbReference>
<evidence type="ECO:0000259" key="1">
    <source>
        <dbReference type="PROSITE" id="PS50878"/>
    </source>
</evidence>
<reference evidence="2 3" key="1">
    <citation type="journal article" date="2018" name="Gigascience">
        <title>Genomes of trombidid mites reveal novel predicted allergens and laterally-transferred genes associated with secondary metabolism.</title>
        <authorList>
            <person name="Dong X."/>
            <person name="Chaisiri K."/>
            <person name="Xia D."/>
            <person name="Armstrong S.D."/>
            <person name="Fang Y."/>
            <person name="Donnelly M.J."/>
            <person name="Kadowaki T."/>
            <person name="McGarry J.W."/>
            <person name="Darby A.C."/>
            <person name="Makepeace B.L."/>
        </authorList>
    </citation>
    <scope>NUCLEOTIDE SEQUENCE [LARGE SCALE GENOMIC DNA]</scope>
    <source>
        <strain evidence="2">UoL-UT</strain>
    </source>
</reference>
<dbReference type="PANTHER" id="PTHR37984">
    <property type="entry name" value="PROTEIN CBG26694"/>
    <property type="match status" value="1"/>
</dbReference>
<evidence type="ECO:0000313" key="3">
    <source>
        <dbReference type="Proteomes" id="UP000288716"/>
    </source>
</evidence>
<dbReference type="VEuPathDB" id="VectorBase:LDEU014078"/>